<feature type="compositionally biased region" description="Basic and acidic residues" evidence="1">
    <location>
        <begin position="28"/>
        <end position="47"/>
    </location>
</feature>
<dbReference type="RefSeq" id="WP_238225141.1">
    <property type="nucleotide sequence ID" value="NZ_BPQD01000011.1"/>
</dbReference>
<evidence type="ECO:0000313" key="3">
    <source>
        <dbReference type="Proteomes" id="UP001224644"/>
    </source>
</evidence>
<accession>A0ABT8BLC7</accession>
<dbReference type="EMBL" id="JAUFPX010000020">
    <property type="protein sequence ID" value="MDN3592997.1"/>
    <property type="molecule type" value="Genomic_DNA"/>
</dbReference>
<keyword evidence="3" id="KW-1185">Reference proteome</keyword>
<reference evidence="3" key="1">
    <citation type="journal article" date="2019" name="Int. J. Syst. Evol. Microbiol.">
        <title>The Global Catalogue of Microorganisms (GCM) 10K type strain sequencing project: providing services to taxonomists for standard genome sequencing and annotation.</title>
        <authorList>
            <consortium name="The Broad Institute Genomics Platform"/>
            <consortium name="The Broad Institute Genome Sequencing Center for Infectious Disease"/>
            <person name="Wu L."/>
            <person name="Ma J."/>
        </authorList>
    </citation>
    <scope>NUCLEOTIDE SEQUENCE [LARGE SCALE GENOMIC DNA]</scope>
    <source>
        <strain evidence="3">CECT 7069</strain>
    </source>
</reference>
<feature type="region of interest" description="Disordered" evidence="1">
    <location>
        <begin position="20"/>
        <end position="56"/>
    </location>
</feature>
<name>A0ABT8BLC7_9HYPH</name>
<evidence type="ECO:0000313" key="2">
    <source>
        <dbReference type="EMBL" id="MDN3592997.1"/>
    </source>
</evidence>
<protein>
    <submittedName>
        <fullName evidence="2">Uncharacterized protein</fullName>
    </submittedName>
</protein>
<comment type="caution">
    <text evidence="2">The sequence shown here is derived from an EMBL/GenBank/DDBJ whole genome shotgun (WGS) entry which is preliminary data.</text>
</comment>
<gene>
    <name evidence="2" type="ORF">QWZ12_20570</name>
</gene>
<evidence type="ECO:0000256" key="1">
    <source>
        <dbReference type="SAM" id="MobiDB-lite"/>
    </source>
</evidence>
<proteinExistence type="predicted"/>
<organism evidence="2 3">
    <name type="scientific">Methylobacterium adhaesivum</name>
    <dbReference type="NCBI Taxonomy" id="333297"/>
    <lineage>
        <taxon>Bacteria</taxon>
        <taxon>Pseudomonadati</taxon>
        <taxon>Pseudomonadota</taxon>
        <taxon>Alphaproteobacteria</taxon>
        <taxon>Hyphomicrobiales</taxon>
        <taxon>Methylobacteriaceae</taxon>
        <taxon>Methylobacterium</taxon>
    </lineage>
</organism>
<dbReference type="Proteomes" id="UP001224644">
    <property type="component" value="Unassembled WGS sequence"/>
</dbReference>
<sequence length="70" mass="8196">MIPRRRSGRNVVARVARMNNQPRPGTRRGGERFAIRTKPVERPRPEETDWMEPLGEDDRHALEAAWSFVE</sequence>